<reference evidence="1" key="1">
    <citation type="submission" date="2013-07" db="EMBL/GenBank/DDBJ databases">
        <title>Midgut Transcriptome Profiling of Anoplphora glabripennis, a Lignocellulose Degrading, Wood-Boring Cerambycid.</title>
        <authorList>
            <person name="Scully E.D."/>
            <person name="Hoover K."/>
            <person name="Carlson J.E."/>
            <person name="Tien M."/>
            <person name="Geib S.M."/>
        </authorList>
    </citation>
    <scope>NUCLEOTIDE SEQUENCE</scope>
</reference>
<feature type="non-terminal residue" evidence="1">
    <location>
        <position position="1"/>
    </location>
</feature>
<dbReference type="AlphaFoldDB" id="V5GF91"/>
<evidence type="ECO:0000313" key="1">
    <source>
        <dbReference type="EMBL" id="JAB60342.1"/>
    </source>
</evidence>
<proteinExistence type="predicted"/>
<accession>V5GF91</accession>
<sequence>LYIPILSPHPYNYYQRVYPIPGKGDEVLLPPAKYRLLSAIGEFWTNEVCAAIEKQILCANKLTKDKCSLIDNTNCNFVLAKNNYWLIVQLDNNKILMSRKDPAKVIEECKGHLSQTTIKNNVLLSSKNNCKLIIDNVIYENAYSNFTFKP</sequence>
<feature type="non-terminal residue" evidence="1">
    <location>
        <position position="150"/>
    </location>
</feature>
<organism evidence="1">
    <name type="scientific">Anoplophora glabripennis</name>
    <name type="common">Asian longhorn beetle</name>
    <name type="synonym">Anoplophora nobilis</name>
    <dbReference type="NCBI Taxonomy" id="217634"/>
    <lineage>
        <taxon>Eukaryota</taxon>
        <taxon>Metazoa</taxon>
        <taxon>Ecdysozoa</taxon>
        <taxon>Arthropoda</taxon>
        <taxon>Hexapoda</taxon>
        <taxon>Insecta</taxon>
        <taxon>Pterygota</taxon>
        <taxon>Neoptera</taxon>
        <taxon>Endopterygota</taxon>
        <taxon>Coleoptera</taxon>
        <taxon>Polyphaga</taxon>
        <taxon>Cucujiformia</taxon>
        <taxon>Chrysomeloidea</taxon>
        <taxon>Cerambycidae</taxon>
        <taxon>Lamiinae</taxon>
        <taxon>Lamiini</taxon>
        <taxon>Anoplophora</taxon>
    </lineage>
</organism>
<dbReference type="EMBL" id="GALX01008124">
    <property type="protein sequence ID" value="JAB60342.1"/>
    <property type="molecule type" value="Transcribed_RNA"/>
</dbReference>
<name>V5GF91_ANOGL</name>
<protein>
    <submittedName>
        <fullName evidence="1">Uncharacterized protein</fullName>
    </submittedName>
</protein>